<accession>A0A0H2S4P8</accession>
<dbReference type="AlphaFoldDB" id="A0A0H2S4P8"/>
<evidence type="ECO:0000313" key="1">
    <source>
        <dbReference type="EMBL" id="KLO19172.1"/>
    </source>
</evidence>
<dbReference type="EMBL" id="KQ085888">
    <property type="protein sequence ID" value="KLO19172.1"/>
    <property type="molecule type" value="Genomic_DNA"/>
</dbReference>
<organism evidence="1 2">
    <name type="scientific">Schizopora paradoxa</name>
    <dbReference type="NCBI Taxonomy" id="27342"/>
    <lineage>
        <taxon>Eukaryota</taxon>
        <taxon>Fungi</taxon>
        <taxon>Dikarya</taxon>
        <taxon>Basidiomycota</taxon>
        <taxon>Agaricomycotina</taxon>
        <taxon>Agaricomycetes</taxon>
        <taxon>Hymenochaetales</taxon>
        <taxon>Schizoporaceae</taxon>
        <taxon>Schizopora</taxon>
    </lineage>
</organism>
<keyword evidence="2" id="KW-1185">Reference proteome</keyword>
<dbReference type="Proteomes" id="UP000053477">
    <property type="component" value="Unassembled WGS sequence"/>
</dbReference>
<name>A0A0H2S4P8_9AGAM</name>
<sequence>MNSFGYCSAGLCASNTHIHTPLHRRRSLPPTIHTPLTGVPLCNACGLLLQAVKYYLCVSISRTLSFVHSSEYSLVTTAPCVCNVFQSTNERWTKKGILKVISSNAFEDMVDRRSRLRTFTATTLPALGGCY</sequence>
<evidence type="ECO:0000313" key="2">
    <source>
        <dbReference type="Proteomes" id="UP000053477"/>
    </source>
</evidence>
<reference evidence="1 2" key="1">
    <citation type="submission" date="2015-04" db="EMBL/GenBank/DDBJ databases">
        <title>Complete genome sequence of Schizopora paradoxa KUC8140, a cosmopolitan wood degrader in East Asia.</title>
        <authorList>
            <consortium name="DOE Joint Genome Institute"/>
            <person name="Min B."/>
            <person name="Park H."/>
            <person name="Jang Y."/>
            <person name="Kim J.-J."/>
            <person name="Kim K.H."/>
            <person name="Pangilinan J."/>
            <person name="Lipzen A."/>
            <person name="Riley R."/>
            <person name="Grigoriev I.V."/>
            <person name="Spatafora J.W."/>
            <person name="Choi I.-G."/>
        </authorList>
    </citation>
    <scope>NUCLEOTIDE SEQUENCE [LARGE SCALE GENOMIC DNA]</scope>
    <source>
        <strain evidence="1 2">KUC8140</strain>
    </source>
</reference>
<protein>
    <submittedName>
        <fullName evidence="1">Uncharacterized protein</fullName>
    </submittedName>
</protein>
<proteinExistence type="predicted"/>
<dbReference type="InParanoid" id="A0A0H2S4P8"/>
<gene>
    <name evidence="1" type="ORF">SCHPADRAFT_77806</name>
</gene>